<accession>A0A922LC57</accession>
<evidence type="ECO:0000313" key="2">
    <source>
        <dbReference type="Proteomes" id="UP000790347"/>
    </source>
</evidence>
<proteinExistence type="predicted"/>
<reference evidence="1" key="1">
    <citation type="submission" date="2013-05" db="EMBL/GenBank/DDBJ databases">
        <authorList>
            <person name="Yim A.K.Y."/>
            <person name="Chan T.F."/>
            <person name="Ji K.M."/>
            <person name="Liu X.Y."/>
            <person name="Zhou J.W."/>
            <person name="Li R.Q."/>
            <person name="Yang K.Y."/>
            <person name="Li J."/>
            <person name="Li M."/>
            <person name="Law P.T.W."/>
            <person name="Wu Y.L."/>
            <person name="Cai Z.L."/>
            <person name="Qin H."/>
            <person name="Bao Y."/>
            <person name="Leung R.K.K."/>
            <person name="Ng P.K.S."/>
            <person name="Zou J."/>
            <person name="Zhong X.J."/>
            <person name="Ran P.X."/>
            <person name="Zhong N.S."/>
            <person name="Liu Z.G."/>
            <person name="Tsui S.K.W."/>
        </authorList>
    </citation>
    <scope>NUCLEOTIDE SEQUENCE</scope>
    <source>
        <strain evidence="1">Derf</strain>
        <tissue evidence="1">Whole organism</tissue>
    </source>
</reference>
<dbReference type="AlphaFoldDB" id="A0A922LC57"/>
<dbReference type="Proteomes" id="UP000790347">
    <property type="component" value="Unassembled WGS sequence"/>
</dbReference>
<organism evidence="1 2">
    <name type="scientific">Dermatophagoides farinae</name>
    <name type="common">American house dust mite</name>
    <dbReference type="NCBI Taxonomy" id="6954"/>
    <lineage>
        <taxon>Eukaryota</taxon>
        <taxon>Metazoa</taxon>
        <taxon>Ecdysozoa</taxon>
        <taxon>Arthropoda</taxon>
        <taxon>Chelicerata</taxon>
        <taxon>Arachnida</taxon>
        <taxon>Acari</taxon>
        <taxon>Acariformes</taxon>
        <taxon>Sarcoptiformes</taxon>
        <taxon>Astigmata</taxon>
        <taxon>Psoroptidia</taxon>
        <taxon>Analgoidea</taxon>
        <taxon>Pyroglyphidae</taxon>
        <taxon>Dermatophagoidinae</taxon>
        <taxon>Dermatophagoides</taxon>
    </lineage>
</organism>
<dbReference type="EMBL" id="ASGP02000002">
    <property type="protein sequence ID" value="KAH9522925.1"/>
    <property type="molecule type" value="Genomic_DNA"/>
</dbReference>
<gene>
    <name evidence="1" type="ORF">DERF_006479</name>
</gene>
<protein>
    <submittedName>
        <fullName evidence="1">Uncharacterized protein</fullName>
    </submittedName>
</protein>
<sequence>MCEHYSPLNQNNAGTMLVNTRITSRPCKSVKEKTKKAQKLMHNDNTSIKDESRWTITVVNYLGFCFQPRQEYGNNEDGFQPSPRN</sequence>
<reference evidence="1" key="2">
    <citation type="journal article" date="2022" name="Res Sq">
        <title>Comparative Genomics Reveals Insights into the Divergent Evolution of Astigmatic Mites and Household Pest Adaptations.</title>
        <authorList>
            <person name="Xiong Q."/>
            <person name="Wan A.T.-Y."/>
            <person name="Liu X.-Y."/>
            <person name="Fung C.S.-H."/>
            <person name="Xiao X."/>
            <person name="Malainual N."/>
            <person name="Hou J."/>
            <person name="Wang L."/>
            <person name="Wang M."/>
            <person name="Yang K."/>
            <person name="Cui Y."/>
            <person name="Leung E."/>
            <person name="Nong W."/>
            <person name="Shin S.-K."/>
            <person name="Au S."/>
            <person name="Jeong K.Y."/>
            <person name="Chew F.T."/>
            <person name="Hui J."/>
            <person name="Leung T.F."/>
            <person name="Tungtrongchitr A."/>
            <person name="Zhong N."/>
            <person name="Liu Z."/>
            <person name="Tsui S."/>
        </authorList>
    </citation>
    <scope>NUCLEOTIDE SEQUENCE</scope>
    <source>
        <strain evidence="1">Derf</strain>
        <tissue evidence="1">Whole organism</tissue>
    </source>
</reference>
<comment type="caution">
    <text evidence="1">The sequence shown here is derived from an EMBL/GenBank/DDBJ whole genome shotgun (WGS) entry which is preliminary data.</text>
</comment>
<evidence type="ECO:0000313" key="1">
    <source>
        <dbReference type="EMBL" id="KAH9522925.1"/>
    </source>
</evidence>
<name>A0A922LC57_DERFA</name>
<keyword evidence="2" id="KW-1185">Reference proteome</keyword>